<organism evidence="1 2">
    <name type="scientific">Rhizophagus clarus</name>
    <dbReference type="NCBI Taxonomy" id="94130"/>
    <lineage>
        <taxon>Eukaryota</taxon>
        <taxon>Fungi</taxon>
        <taxon>Fungi incertae sedis</taxon>
        <taxon>Mucoromycota</taxon>
        <taxon>Glomeromycotina</taxon>
        <taxon>Glomeromycetes</taxon>
        <taxon>Glomerales</taxon>
        <taxon>Glomeraceae</taxon>
        <taxon>Rhizophagus</taxon>
    </lineage>
</organism>
<keyword evidence="2" id="KW-1185">Reference proteome</keyword>
<accession>A0A2Z6RCW5</accession>
<protein>
    <submittedName>
        <fullName evidence="1">Uncharacterized protein</fullName>
    </submittedName>
</protein>
<proteinExistence type="predicted"/>
<dbReference type="AlphaFoldDB" id="A0A2Z6RCW5"/>
<gene>
    <name evidence="1" type="ORF">RclHR1_26170001</name>
</gene>
<dbReference type="EMBL" id="BEXD01001799">
    <property type="protein sequence ID" value="GBB95804.1"/>
    <property type="molecule type" value="Genomic_DNA"/>
</dbReference>
<dbReference type="Proteomes" id="UP000247702">
    <property type="component" value="Unassembled WGS sequence"/>
</dbReference>
<evidence type="ECO:0000313" key="1">
    <source>
        <dbReference type="EMBL" id="GBB95804.1"/>
    </source>
</evidence>
<reference evidence="1 2" key="1">
    <citation type="submission" date="2017-11" db="EMBL/GenBank/DDBJ databases">
        <title>The genome of Rhizophagus clarus HR1 reveals common genetic basis of auxotrophy among arbuscular mycorrhizal fungi.</title>
        <authorList>
            <person name="Kobayashi Y."/>
        </authorList>
    </citation>
    <scope>NUCLEOTIDE SEQUENCE [LARGE SCALE GENOMIC DNA]</scope>
    <source>
        <strain evidence="1 2">HR1</strain>
    </source>
</reference>
<sequence length="106" mass="12736">MDFKEPRTRFDFGLDDLENTDYNNDNNENTFFEALWNDSDNADNIDEVEYKFYTDTNGRCRWIYGKPIGSRIENPFFAMQEVIKRVHELLHKECEIIKLQESLEKT</sequence>
<comment type="caution">
    <text evidence="1">The sequence shown here is derived from an EMBL/GenBank/DDBJ whole genome shotgun (WGS) entry which is preliminary data.</text>
</comment>
<evidence type="ECO:0000313" key="2">
    <source>
        <dbReference type="Proteomes" id="UP000247702"/>
    </source>
</evidence>
<name>A0A2Z6RCW5_9GLOM</name>